<accession>A0A239N224</accession>
<name>A0A239N224_9ACTN</name>
<dbReference type="Proteomes" id="UP000198280">
    <property type="component" value="Unassembled WGS sequence"/>
</dbReference>
<reference evidence="2 3" key="1">
    <citation type="submission" date="2017-06" db="EMBL/GenBank/DDBJ databases">
        <authorList>
            <person name="Kim H.J."/>
            <person name="Triplett B.A."/>
        </authorList>
    </citation>
    <scope>NUCLEOTIDE SEQUENCE [LARGE SCALE GENOMIC DNA]</scope>
    <source>
        <strain evidence="2 3">CGMCC 4.1858</strain>
    </source>
</reference>
<gene>
    <name evidence="2" type="ORF">SAMN05216252_13064</name>
</gene>
<sequence>MAFWNAKRLFSVRLYGVAARARRALHGGPRDGAALDRLVRTAERLDYGGGPPAAADGETRSQG</sequence>
<dbReference type="AlphaFoldDB" id="A0A239N224"/>
<feature type="region of interest" description="Disordered" evidence="1">
    <location>
        <begin position="44"/>
        <end position="63"/>
    </location>
</feature>
<evidence type="ECO:0000256" key="1">
    <source>
        <dbReference type="SAM" id="MobiDB-lite"/>
    </source>
</evidence>
<proteinExistence type="predicted"/>
<keyword evidence="3" id="KW-1185">Reference proteome</keyword>
<dbReference type="RefSeq" id="WP_089228289.1">
    <property type="nucleotide sequence ID" value="NZ_FZOF01000030.1"/>
</dbReference>
<dbReference type="EMBL" id="FZOF01000030">
    <property type="protein sequence ID" value="SNT49016.1"/>
    <property type="molecule type" value="Genomic_DNA"/>
</dbReference>
<protein>
    <submittedName>
        <fullName evidence="2">Uncharacterized protein</fullName>
    </submittedName>
</protein>
<evidence type="ECO:0000313" key="2">
    <source>
        <dbReference type="EMBL" id="SNT49016.1"/>
    </source>
</evidence>
<evidence type="ECO:0000313" key="3">
    <source>
        <dbReference type="Proteomes" id="UP000198280"/>
    </source>
</evidence>
<organism evidence="2 3">
    <name type="scientific">Actinacidiphila glaucinigra</name>
    <dbReference type="NCBI Taxonomy" id="235986"/>
    <lineage>
        <taxon>Bacteria</taxon>
        <taxon>Bacillati</taxon>
        <taxon>Actinomycetota</taxon>
        <taxon>Actinomycetes</taxon>
        <taxon>Kitasatosporales</taxon>
        <taxon>Streptomycetaceae</taxon>
        <taxon>Actinacidiphila</taxon>
    </lineage>
</organism>